<gene>
    <name evidence="3" type="ORF">PYX00_001837</name>
</gene>
<comment type="caution">
    <text evidence="3">The sequence shown here is derived from an EMBL/GenBank/DDBJ whole genome shotgun (WGS) entry which is preliminary data.</text>
</comment>
<evidence type="ECO:0000256" key="1">
    <source>
        <dbReference type="SAM" id="Coils"/>
    </source>
</evidence>
<feature type="coiled-coil region" evidence="1">
    <location>
        <begin position="386"/>
        <end position="591"/>
    </location>
</feature>
<feature type="region of interest" description="Disordered" evidence="2">
    <location>
        <begin position="153"/>
        <end position="190"/>
    </location>
</feature>
<accession>A0AAW2IFN0</accession>
<feature type="coiled-coil region" evidence="1">
    <location>
        <begin position="615"/>
        <end position="747"/>
    </location>
</feature>
<dbReference type="AlphaFoldDB" id="A0AAW2IFN0"/>
<proteinExistence type="predicted"/>
<reference evidence="3" key="1">
    <citation type="journal article" date="2024" name="Gigascience">
        <title>Chromosome-level genome of the poultry shaft louse Menopon gallinae provides insight into the host-switching and adaptive evolution of parasitic lice.</title>
        <authorList>
            <person name="Xu Y."/>
            <person name="Ma L."/>
            <person name="Liu S."/>
            <person name="Liang Y."/>
            <person name="Liu Q."/>
            <person name="He Z."/>
            <person name="Tian L."/>
            <person name="Duan Y."/>
            <person name="Cai W."/>
            <person name="Li H."/>
            <person name="Song F."/>
        </authorList>
    </citation>
    <scope>NUCLEOTIDE SEQUENCE</scope>
    <source>
        <strain evidence="3">Cailab_2023a</strain>
    </source>
</reference>
<evidence type="ECO:0000313" key="3">
    <source>
        <dbReference type="EMBL" id="KAL0280582.1"/>
    </source>
</evidence>
<evidence type="ECO:0000256" key="2">
    <source>
        <dbReference type="SAM" id="MobiDB-lite"/>
    </source>
</evidence>
<feature type="compositionally biased region" description="Basic and acidic residues" evidence="2">
    <location>
        <begin position="107"/>
        <end position="117"/>
    </location>
</feature>
<feature type="region of interest" description="Disordered" evidence="2">
    <location>
        <begin position="93"/>
        <end position="117"/>
    </location>
</feature>
<feature type="compositionally biased region" description="Basic and acidic residues" evidence="2">
    <location>
        <begin position="9"/>
        <end position="20"/>
    </location>
</feature>
<feature type="region of interest" description="Disordered" evidence="2">
    <location>
        <begin position="1"/>
        <end position="44"/>
    </location>
</feature>
<sequence length="880" mass="102357">MFPKSARFQCEDSKSMDKKTPNNGVRESGEAERPEGVDGVKSGSYPVKKIKSVESEQVQTLRRPTSVDRRIGSLEKKRTPKIELKRTISLIPRATSVHRSKTPTPVEAKKPGRKSETALKNKELFNDVSIKEKKSDAVSGGKISSATEAGRRACEDVETKKQPAGRRVSSMKEQQPPCSTLARRPNSSISCTMTDSTVREKLEIKGSQRGCQNQEDKREGSLETQYNEKKNLYTLMVKQFEKKQKVIKDHYKLLEELRKNIQNNCGKELEPLEPVVIVDIEPPFRVENDTTVSTKAVDKRSVITFETTIRNDMQIDFSEFYNTVDANLNQSREIWLQLIPVIMKSRRDLIKKIMELNPEEDVSDFIQDMGLELSIENAKYCSKVKLDELSAYLNKLYSNRETLKHELKVLLDSEKLSALIMRDYKEMVMRLKQVEEELTKEKIRTEDLMERRNLMEKKHQAGEKKIEELQQINAELQNELSQLNFQMKSLKQREFTNRRIGGIKQKELKDLKEKSDLLKAMENHITELTNEHNAHTRSTQRKIEELEQRVIEKEEALKTQSQITESLKISLQEAEEKIQHVREKKKVFADMVDQTKQILRGTSPTKREEQLWIELEATKIIVKGYQDQLSKATEERNKMLLKFQTISEDKSNENVERLAAELVRKEEIIHNLKNQVTELQTACEDHSMKYNKLLAQVKEVHEKMDGKLDAASLSKQLGNIKMQKKELQEVVKELVSHNEELETALVQRSLELDQRDRLVKQQCNLLKMRDELTDLVRSKDEAQFHGVRKIMEQNSVWEKKAEKIYKDLEKKANELDNMYKVLVEKQKQVVKLTKLVKTMEDQQTRAQEQRVRFESKIAELQRQLSEGTQRATKSQFFDHD</sequence>
<protein>
    <submittedName>
        <fullName evidence="3">Uncharacterized protein</fullName>
    </submittedName>
</protein>
<organism evidence="3">
    <name type="scientific">Menopon gallinae</name>
    <name type="common">poultry shaft louse</name>
    <dbReference type="NCBI Taxonomy" id="328185"/>
    <lineage>
        <taxon>Eukaryota</taxon>
        <taxon>Metazoa</taxon>
        <taxon>Ecdysozoa</taxon>
        <taxon>Arthropoda</taxon>
        <taxon>Hexapoda</taxon>
        <taxon>Insecta</taxon>
        <taxon>Pterygota</taxon>
        <taxon>Neoptera</taxon>
        <taxon>Paraneoptera</taxon>
        <taxon>Psocodea</taxon>
        <taxon>Troctomorpha</taxon>
        <taxon>Phthiraptera</taxon>
        <taxon>Amblycera</taxon>
        <taxon>Menoponidae</taxon>
        <taxon>Menopon</taxon>
    </lineage>
</organism>
<name>A0AAW2IFN0_9NEOP</name>
<keyword evidence="1" id="KW-0175">Coiled coil</keyword>
<dbReference type="EMBL" id="JARGDH010000001">
    <property type="protein sequence ID" value="KAL0280582.1"/>
    <property type="molecule type" value="Genomic_DNA"/>
</dbReference>
<feature type="coiled-coil region" evidence="1">
    <location>
        <begin position="798"/>
        <end position="870"/>
    </location>
</feature>
<feature type="compositionally biased region" description="Basic and acidic residues" evidence="2">
    <location>
        <begin position="27"/>
        <end position="38"/>
    </location>
</feature>